<name>A0ABP1RF58_9HEXA</name>
<evidence type="ECO:0008006" key="4">
    <source>
        <dbReference type="Google" id="ProtNLM"/>
    </source>
</evidence>
<organism evidence="2 3">
    <name type="scientific">Orchesella dallaii</name>
    <dbReference type="NCBI Taxonomy" id="48710"/>
    <lineage>
        <taxon>Eukaryota</taxon>
        <taxon>Metazoa</taxon>
        <taxon>Ecdysozoa</taxon>
        <taxon>Arthropoda</taxon>
        <taxon>Hexapoda</taxon>
        <taxon>Collembola</taxon>
        <taxon>Entomobryomorpha</taxon>
        <taxon>Entomobryoidea</taxon>
        <taxon>Orchesellidae</taxon>
        <taxon>Orchesellinae</taxon>
        <taxon>Orchesella</taxon>
    </lineage>
</organism>
<evidence type="ECO:0000256" key="1">
    <source>
        <dbReference type="SAM" id="Phobius"/>
    </source>
</evidence>
<keyword evidence="1" id="KW-0812">Transmembrane</keyword>
<sequence>MSSPVLDFSLKLHEFLNRYWYQHLIQFNTGKKKMPIVTTHASTKATFLTLTSILIMIIPCAIVSILEYFRQSGEIPLVVLFLYVAVTMVGIIEIILYLIILQHPEIAINIRWFMPFVESQFRETVQMNIKSFDTIDAAGIISATLTFGMILPVGVVPILSLVTDLDPYWPILAYYAPSISSSFYMRFLRACLSFIGTLEILRSSNNLFFYGLLPLSTCQRILKGLIVNIYREKSLISLYTQLQLTFKDVHSALMKSNCTALVGLYCVLSVTAWITVTWLNQFPLIISIQIMGILSVQSGMAFVFTTCCSNLSKNSWKLVANKRRLFYSKNRRGMWETFVMWKVWKARSHISVPYGIALEFNKNTPLEYFSSLSTNVVNMLLLF</sequence>
<dbReference type="Proteomes" id="UP001642540">
    <property type="component" value="Unassembled WGS sequence"/>
</dbReference>
<proteinExistence type="predicted"/>
<gene>
    <name evidence="2" type="ORF">ODALV1_LOCUS20739</name>
</gene>
<feature type="transmembrane region" description="Helical" evidence="1">
    <location>
        <begin position="75"/>
        <end position="101"/>
    </location>
</feature>
<accession>A0ABP1RF58</accession>
<keyword evidence="1" id="KW-0472">Membrane</keyword>
<feature type="transmembrane region" description="Helical" evidence="1">
    <location>
        <begin position="285"/>
        <end position="308"/>
    </location>
</feature>
<feature type="transmembrane region" description="Helical" evidence="1">
    <location>
        <begin position="260"/>
        <end position="279"/>
    </location>
</feature>
<comment type="caution">
    <text evidence="2">The sequence shown here is derived from an EMBL/GenBank/DDBJ whole genome shotgun (WGS) entry which is preliminary data.</text>
</comment>
<reference evidence="2 3" key="1">
    <citation type="submission" date="2024-08" db="EMBL/GenBank/DDBJ databases">
        <authorList>
            <person name="Cucini C."/>
            <person name="Frati F."/>
        </authorList>
    </citation>
    <scope>NUCLEOTIDE SEQUENCE [LARGE SCALE GENOMIC DNA]</scope>
</reference>
<keyword evidence="3" id="KW-1185">Reference proteome</keyword>
<evidence type="ECO:0000313" key="2">
    <source>
        <dbReference type="EMBL" id="CAL8124724.1"/>
    </source>
</evidence>
<keyword evidence="1" id="KW-1133">Transmembrane helix</keyword>
<evidence type="ECO:0000313" key="3">
    <source>
        <dbReference type="Proteomes" id="UP001642540"/>
    </source>
</evidence>
<feature type="transmembrane region" description="Helical" evidence="1">
    <location>
        <begin position="47"/>
        <end position="69"/>
    </location>
</feature>
<protein>
    <recommendedName>
        <fullName evidence="4">Odorant receptor</fullName>
    </recommendedName>
</protein>
<dbReference type="EMBL" id="CAXLJM020000068">
    <property type="protein sequence ID" value="CAL8124724.1"/>
    <property type="molecule type" value="Genomic_DNA"/>
</dbReference>
<feature type="transmembrane region" description="Helical" evidence="1">
    <location>
        <begin position="137"/>
        <end position="163"/>
    </location>
</feature>